<evidence type="ECO:0008006" key="12">
    <source>
        <dbReference type="Google" id="ProtNLM"/>
    </source>
</evidence>
<keyword evidence="4" id="KW-0551">Lipid droplet</keyword>
<dbReference type="AlphaFoldDB" id="A0AAV9S5E6"/>
<evidence type="ECO:0000256" key="8">
    <source>
        <dbReference type="ARBA" id="ARBA00023136"/>
    </source>
</evidence>
<dbReference type="Pfam" id="PF16015">
    <property type="entry name" value="Promethin"/>
    <property type="match status" value="1"/>
</dbReference>
<keyword evidence="5 9" id="KW-0812">Transmembrane</keyword>
<accession>A0AAV9S5E6</accession>
<keyword evidence="8 9" id="KW-0472">Membrane</keyword>
<keyword evidence="7 9" id="KW-1133">Transmembrane helix</keyword>
<comment type="subcellular location">
    <subcellularLocation>
        <location evidence="1">Endoplasmic reticulum membrane</location>
        <topology evidence="1">Multi-pass membrane protein</topology>
    </subcellularLocation>
    <subcellularLocation>
        <location evidence="2">Lipid droplet</location>
    </subcellularLocation>
</comment>
<reference evidence="10 11" key="1">
    <citation type="submission" date="2021-06" db="EMBL/GenBank/DDBJ databases">
        <authorList>
            <person name="Palmer J.M."/>
        </authorList>
    </citation>
    <scope>NUCLEOTIDE SEQUENCE [LARGE SCALE GENOMIC DNA]</scope>
    <source>
        <strain evidence="10 11">MEX-2019</strain>
        <tissue evidence="10">Muscle</tissue>
    </source>
</reference>
<feature type="transmembrane region" description="Helical" evidence="9">
    <location>
        <begin position="107"/>
        <end position="129"/>
    </location>
</feature>
<dbReference type="InterPro" id="IPR029709">
    <property type="entry name" value="LDAF1"/>
</dbReference>
<gene>
    <name evidence="10" type="ORF">CRENBAI_015683</name>
</gene>
<feature type="transmembrane region" description="Helical" evidence="9">
    <location>
        <begin position="51"/>
        <end position="75"/>
    </location>
</feature>
<dbReference type="EMBL" id="JAHHUM010000899">
    <property type="protein sequence ID" value="KAK5616209.1"/>
    <property type="molecule type" value="Genomic_DNA"/>
</dbReference>
<keyword evidence="6" id="KW-0256">Endoplasmic reticulum</keyword>
<evidence type="ECO:0000313" key="10">
    <source>
        <dbReference type="EMBL" id="KAK5616209.1"/>
    </source>
</evidence>
<feature type="transmembrane region" description="Helical" evidence="9">
    <location>
        <begin position="82"/>
        <end position="101"/>
    </location>
</feature>
<evidence type="ECO:0000256" key="4">
    <source>
        <dbReference type="ARBA" id="ARBA00022677"/>
    </source>
</evidence>
<name>A0AAV9S5E6_9TELE</name>
<organism evidence="10 11">
    <name type="scientific">Crenichthys baileyi</name>
    <name type="common">White River springfish</name>
    <dbReference type="NCBI Taxonomy" id="28760"/>
    <lineage>
        <taxon>Eukaryota</taxon>
        <taxon>Metazoa</taxon>
        <taxon>Chordata</taxon>
        <taxon>Craniata</taxon>
        <taxon>Vertebrata</taxon>
        <taxon>Euteleostomi</taxon>
        <taxon>Actinopterygii</taxon>
        <taxon>Neopterygii</taxon>
        <taxon>Teleostei</taxon>
        <taxon>Neoteleostei</taxon>
        <taxon>Acanthomorphata</taxon>
        <taxon>Ovalentaria</taxon>
        <taxon>Atherinomorphae</taxon>
        <taxon>Cyprinodontiformes</taxon>
        <taxon>Goodeidae</taxon>
        <taxon>Crenichthys</taxon>
    </lineage>
</organism>
<comment type="caution">
    <text evidence="10">The sequence shown here is derived from an EMBL/GenBank/DDBJ whole genome shotgun (WGS) entry which is preliminary data.</text>
</comment>
<dbReference type="PANTHER" id="PTHR14275">
    <property type="entry name" value="PROMETHIN"/>
    <property type="match status" value="1"/>
</dbReference>
<protein>
    <recommendedName>
        <fullName evidence="12">Transmembrane protein 159</fullName>
    </recommendedName>
</protein>
<dbReference type="GO" id="GO:0005811">
    <property type="term" value="C:lipid droplet"/>
    <property type="evidence" value="ECO:0007669"/>
    <property type="project" value="UniProtKB-SubCell"/>
</dbReference>
<evidence type="ECO:0000256" key="6">
    <source>
        <dbReference type="ARBA" id="ARBA00022824"/>
    </source>
</evidence>
<evidence type="ECO:0000256" key="5">
    <source>
        <dbReference type="ARBA" id="ARBA00022692"/>
    </source>
</evidence>
<dbReference type="Proteomes" id="UP001311232">
    <property type="component" value="Unassembled WGS sequence"/>
</dbReference>
<sequence>MQRNSSSSSNSSLTQQLGERWLTLIRRLQDDPKLAQVMSTSVGQYLRSRPFLALALLLFSAMAALPIGLFLLFALITIVMSVVGFVFFEVFLLFVGGITLLSVLSGIVLFSLLVSVIVTGVFVTIPNLLKRYYPHVAKRKESEEESPELNQK</sequence>
<evidence type="ECO:0000256" key="1">
    <source>
        <dbReference type="ARBA" id="ARBA00004477"/>
    </source>
</evidence>
<keyword evidence="11" id="KW-1185">Reference proteome</keyword>
<evidence type="ECO:0000256" key="2">
    <source>
        <dbReference type="ARBA" id="ARBA00004502"/>
    </source>
</evidence>
<proteinExistence type="inferred from homology"/>
<evidence type="ECO:0000313" key="11">
    <source>
        <dbReference type="Proteomes" id="UP001311232"/>
    </source>
</evidence>
<evidence type="ECO:0000256" key="9">
    <source>
        <dbReference type="SAM" id="Phobius"/>
    </source>
</evidence>
<evidence type="ECO:0000256" key="3">
    <source>
        <dbReference type="ARBA" id="ARBA00007618"/>
    </source>
</evidence>
<dbReference type="PANTHER" id="PTHR14275:SF0">
    <property type="entry name" value="LIPID DROPLET ASSEMBLY FACTOR 1"/>
    <property type="match status" value="1"/>
</dbReference>
<dbReference type="GO" id="GO:0005789">
    <property type="term" value="C:endoplasmic reticulum membrane"/>
    <property type="evidence" value="ECO:0007669"/>
    <property type="project" value="UniProtKB-SubCell"/>
</dbReference>
<comment type="similarity">
    <text evidence="3">Belongs to the LDAF1 family.</text>
</comment>
<evidence type="ECO:0000256" key="7">
    <source>
        <dbReference type="ARBA" id="ARBA00022989"/>
    </source>
</evidence>